<dbReference type="STRING" id="43335.A0A4U5QLV1"/>
<comment type="subunit">
    <text evidence="3">Component of the large ribosomal subunit (LSU).</text>
</comment>
<comment type="subcellular location">
    <subcellularLocation>
        <location evidence="1">Cytoplasm</location>
    </subcellularLocation>
</comment>
<dbReference type="FunFam" id="3.30.420.100:FF:000002">
    <property type="entry name" value="60S ribosomal protein L5"/>
    <property type="match status" value="1"/>
</dbReference>
<sequence>MAYAKAQKSKAYSKRFQVKFKRRREGKTDYRARIRLINQDKNKYNTPKYRFVVRFSNKDIVAQITSASITGDTVLASAYAHELPRYGLEVGLTNYAAAYCTGLLLARRVLKMLEMDEEYEGNVEATGEDFSVEPADTRRPFRALLDVGLVRTTTGNRVFGALKGALDGGLDIPHSEKRFAGFGKDNKQLDAEVHRKYIYGGHVAAYMRTLMEDEPEKYQTHFSEYIKREIDADCMEALYKKVHAAIRADPTTKKSEKQPPKEHKRYNLKKLTYEERKEKLVERLNTFNSAADDEDDDYHGKTYSKSKKTSPVPSPGFQRVRACHGDSKPFSDNKLVHRRTIALGLAGALTGLNIGGWNANAAAKRPPPPPPGEKKDPSISGLQAKVLASKKRKEAMKEEVARLREKGKAVNEPSE</sequence>
<dbReference type="Pfam" id="PF14204">
    <property type="entry name" value="Ribosomal_L18_c"/>
    <property type="match status" value="1"/>
</dbReference>
<evidence type="ECO:0000259" key="8">
    <source>
        <dbReference type="Pfam" id="PF14204"/>
    </source>
</evidence>
<dbReference type="EMBL" id="RCHU01000185">
    <property type="protein sequence ID" value="TKS11744.1"/>
    <property type="molecule type" value="Genomic_DNA"/>
</dbReference>
<accession>A0A4U5QLV1</accession>
<feature type="region of interest" description="Disordered" evidence="7">
    <location>
        <begin position="360"/>
        <end position="415"/>
    </location>
</feature>
<dbReference type="Pfam" id="PF17144">
    <property type="entry name" value="Ribosomal_L5e"/>
    <property type="match status" value="1"/>
</dbReference>
<dbReference type="InterPro" id="IPR005485">
    <property type="entry name" value="Rbsml_uL18_euk_arch"/>
</dbReference>
<dbReference type="SUPFAM" id="SSF53137">
    <property type="entry name" value="Translational machinery components"/>
    <property type="match status" value="1"/>
</dbReference>
<dbReference type="GO" id="GO:0006412">
    <property type="term" value="P:translation"/>
    <property type="evidence" value="ECO:0007669"/>
    <property type="project" value="InterPro"/>
</dbReference>
<feature type="compositionally biased region" description="Basic and acidic residues" evidence="7">
    <location>
        <begin position="395"/>
        <end position="409"/>
    </location>
</feature>
<gene>
    <name evidence="9" type="ORF">D5086_0000070420</name>
</gene>
<evidence type="ECO:0000256" key="6">
    <source>
        <dbReference type="ARBA" id="ARBA00023274"/>
    </source>
</evidence>
<evidence type="ECO:0000256" key="7">
    <source>
        <dbReference type="SAM" id="MobiDB-lite"/>
    </source>
</evidence>
<dbReference type="GO" id="GO:0022625">
    <property type="term" value="C:cytosolic large ribosomal subunit"/>
    <property type="evidence" value="ECO:0007669"/>
    <property type="project" value="TreeGrafter"/>
</dbReference>
<dbReference type="HAMAP" id="MF_01337_A">
    <property type="entry name" value="Ribosomal_uL18_A"/>
    <property type="match status" value="1"/>
</dbReference>
<dbReference type="PANTHER" id="PTHR23410:SF37">
    <property type="entry name" value="LARGE RIBOSOMAL SUBUNIT PROTEIN UL18 C-TERMINAL EUKARYOTES DOMAIN-CONTAINING PROTEIN"/>
    <property type="match status" value="1"/>
</dbReference>
<feature type="domain" description="Large ribosomal subunit protein uL18 C-terminal eukaryotes" evidence="8">
    <location>
        <begin position="235"/>
        <end position="288"/>
    </location>
</feature>
<keyword evidence="5 9" id="KW-0689">Ribosomal protein</keyword>
<evidence type="ECO:0000256" key="1">
    <source>
        <dbReference type="ARBA" id="ARBA00004496"/>
    </source>
</evidence>
<dbReference type="GO" id="GO:0000027">
    <property type="term" value="P:ribosomal large subunit assembly"/>
    <property type="evidence" value="ECO:0007669"/>
    <property type="project" value="TreeGrafter"/>
</dbReference>
<proteinExistence type="inferred from homology"/>
<keyword evidence="6" id="KW-0687">Ribonucleoprotein</keyword>
<dbReference type="GO" id="GO:0003735">
    <property type="term" value="F:structural constituent of ribosome"/>
    <property type="evidence" value="ECO:0007669"/>
    <property type="project" value="InterPro"/>
</dbReference>
<dbReference type="GO" id="GO:0009965">
    <property type="term" value="P:leaf morphogenesis"/>
    <property type="evidence" value="ECO:0007669"/>
    <property type="project" value="UniProtKB-ARBA"/>
</dbReference>
<evidence type="ECO:0000256" key="2">
    <source>
        <dbReference type="ARBA" id="ARBA00007116"/>
    </source>
</evidence>
<comment type="caution">
    <text evidence="9">The sequence shown here is derived from an EMBL/GenBank/DDBJ whole genome shotgun (WGS) entry which is preliminary data.</text>
</comment>
<feature type="region of interest" description="Disordered" evidence="7">
    <location>
        <begin position="249"/>
        <end position="270"/>
    </location>
</feature>
<dbReference type="InterPro" id="IPR025607">
    <property type="entry name" value="Ribosomal_uL18_C_euk"/>
</dbReference>
<dbReference type="GO" id="GO:0008097">
    <property type="term" value="F:5S rRNA binding"/>
    <property type="evidence" value="ECO:0007669"/>
    <property type="project" value="InterPro"/>
</dbReference>
<evidence type="ECO:0000256" key="4">
    <source>
        <dbReference type="ARBA" id="ARBA00022490"/>
    </source>
</evidence>
<dbReference type="GO" id="GO:0009955">
    <property type="term" value="P:adaxial/abaxial pattern specification"/>
    <property type="evidence" value="ECO:0007669"/>
    <property type="project" value="UniProtKB-ARBA"/>
</dbReference>
<dbReference type="CDD" id="cd00432">
    <property type="entry name" value="Ribosomal_L18_L5e"/>
    <property type="match status" value="1"/>
</dbReference>
<evidence type="ECO:0000256" key="3">
    <source>
        <dbReference type="ARBA" id="ARBA00011113"/>
    </source>
</evidence>
<dbReference type="PANTHER" id="PTHR23410">
    <property type="entry name" value="RIBOSOMAL PROTEIN L5-RELATED"/>
    <property type="match status" value="1"/>
</dbReference>
<dbReference type="AlphaFoldDB" id="A0A4U5QLV1"/>
<name>A0A4U5QLV1_POPAL</name>
<dbReference type="GO" id="GO:0051301">
    <property type="term" value="P:cell division"/>
    <property type="evidence" value="ECO:0007669"/>
    <property type="project" value="UniProtKB-ARBA"/>
</dbReference>
<evidence type="ECO:0000313" key="9">
    <source>
        <dbReference type="EMBL" id="TKS11744.1"/>
    </source>
</evidence>
<dbReference type="PRINTS" id="PR00058">
    <property type="entry name" value="RIBOSOMALL5"/>
</dbReference>
<protein>
    <submittedName>
        <fullName evidence="9">60S ribosomal protein L5-like</fullName>
    </submittedName>
</protein>
<dbReference type="InterPro" id="IPR057268">
    <property type="entry name" value="Ribosomal_L18"/>
</dbReference>
<dbReference type="Gene3D" id="3.30.420.100">
    <property type="match status" value="1"/>
</dbReference>
<organism evidence="9">
    <name type="scientific">Populus alba</name>
    <name type="common">White poplar</name>
    <dbReference type="NCBI Taxonomy" id="43335"/>
    <lineage>
        <taxon>Eukaryota</taxon>
        <taxon>Viridiplantae</taxon>
        <taxon>Streptophyta</taxon>
        <taxon>Embryophyta</taxon>
        <taxon>Tracheophyta</taxon>
        <taxon>Spermatophyta</taxon>
        <taxon>Magnoliopsida</taxon>
        <taxon>eudicotyledons</taxon>
        <taxon>Gunneridae</taxon>
        <taxon>Pentapetalae</taxon>
        <taxon>rosids</taxon>
        <taxon>fabids</taxon>
        <taxon>Malpighiales</taxon>
        <taxon>Salicaceae</taxon>
        <taxon>Saliceae</taxon>
        <taxon>Populus</taxon>
    </lineage>
</organism>
<keyword evidence="4" id="KW-0963">Cytoplasm</keyword>
<feature type="compositionally biased region" description="Basic and acidic residues" evidence="7">
    <location>
        <begin position="250"/>
        <end position="261"/>
    </location>
</feature>
<evidence type="ECO:0000256" key="5">
    <source>
        <dbReference type="ARBA" id="ARBA00022980"/>
    </source>
</evidence>
<reference evidence="9" key="1">
    <citation type="submission" date="2018-10" db="EMBL/GenBank/DDBJ databases">
        <title>Population genomic analysis revealed the cold adaptation of white poplar.</title>
        <authorList>
            <person name="Liu Y.-J."/>
        </authorList>
    </citation>
    <scope>NUCLEOTIDE SEQUENCE [LARGE SCALE GENOMIC DNA]</scope>
    <source>
        <strain evidence="9">PAL-ZL1</strain>
    </source>
</reference>
<comment type="similarity">
    <text evidence="2">Belongs to the universal ribosomal protein uL18 family.</text>
</comment>
<feature type="region of interest" description="Disordered" evidence="7">
    <location>
        <begin position="286"/>
        <end position="328"/>
    </location>
</feature>